<organism evidence="3 4">
    <name type="scientific">Pyronema omphalodes (strain CBS 100304)</name>
    <name type="common">Pyronema confluens</name>
    <dbReference type="NCBI Taxonomy" id="1076935"/>
    <lineage>
        <taxon>Eukaryota</taxon>
        <taxon>Fungi</taxon>
        <taxon>Dikarya</taxon>
        <taxon>Ascomycota</taxon>
        <taxon>Pezizomycotina</taxon>
        <taxon>Pezizomycetes</taxon>
        <taxon>Pezizales</taxon>
        <taxon>Pyronemataceae</taxon>
        <taxon>Pyronema</taxon>
    </lineage>
</organism>
<dbReference type="GO" id="GO:0004497">
    <property type="term" value="F:monooxygenase activity"/>
    <property type="evidence" value="ECO:0007669"/>
    <property type="project" value="InterPro"/>
</dbReference>
<dbReference type="PRINTS" id="PR00463">
    <property type="entry name" value="EP450I"/>
</dbReference>
<dbReference type="CDD" id="cd11061">
    <property type="entry name" value="CYP67-like"/>
    <property type="match status" value="1"/>
</dbReference>
<dbReference type="PRINTS" id="PR00385">
    <property type="entry name" value="P450"/>
</dbReference>
<dbReference type="OrthoDB" id="6692864at2759"/>
<gene>
    <name evidence="3" type="ORF">PCON_02778</name>
</gene>
<reference evidence="3 4" key="1">
    <citation type="journal article" date="2013" name="PLoS Genet.">
        <title>The genome and development-dependent transcriptomes of Pyronema confluens: a window into fungal evolution.</title>
        <authorList>
            <person name="Traeger S."/>
            <person name="Altegoer F."/>
            <person name="Freitag M."/>
            <person name="Gabaldon T."/>
            <person name="Kempken F."/>
            <person name="Kumar A."/>
            <person name="Marcet-Houben M."/>
            <person name="Poggeler S."/>
            <person name="Stajich J.E."/>
            <person name="Nowrousian M."/>
        </authorList>
    </citation>
    <scope>NUCLEOTIDE SEQUENCE [LARGE SCALE GENOMIC DNA]</scope>
    <source>
        <strain evidence="4">CBS 100304</strain>
        <tissue evidence="3">Vegetative mycelium</tissue>
    </source>
</reference>
<dbReference type="InterPro" id="IPR001128">
    <property type="entry name" value="Cyt_P450"/>
</dbReference>
<dbReference type="STRING" id="1076935.U4L9Y4"/>
<dbReference type="Pfam" id="PF00067">
    <property type="entry name" value="p450"/>
    <property type="match status" value="1"/>
</dbReference>
<evidence type="ECO:0000256" key="2">
    <source>
        <dbReference type="SAM" id="Phobius"/>
    </source>
</evidence>
<evidence type="ECO:0000313" key="3">
    <source>
        <dbReference type="EMBL" id="CCX16182.1"/>
    </source>
</evidence>
<comment type="cofactor">
    <cofactor evidence="1">
        <name>heme</name>
        <dbReference type="ChEBI" id="CHEBI:30413"/>
    </cofactor>
</comment>
<keyword evidence="2" id="KW-0812">Transmembrane</keyword>
<dbReference type="AlphaFoldDB" id="U4L9Y4"/>
<dbReference type="InterPro" id="IPR036396">
    <property type="entry name" value="Cyt_P450_sf"/>
</dbReference>
<dbReference type="GO" id="GO:0016705">
    <property type="term" value="F:oxidoreductase activity, acting on paired donors, with incorporation or reduction of molecular oxygen"/>
    <property type="evidence" value="ECO:0007669"/>
    <property type="project" value="InterPro"/>
</dbReference>
<feature type="transmembrane region" description="Helical" evidence="2">
    <location>
        <begin position="38"/>
        <end position="55"/>
    </location>
</feature>
<dbReference type="EMBL" id="HF936333">
    <property type="protein sequence ID" value="CCX16182.1"/>
    <property type="molecule type" value="Genomic_DNA"/>
</dbReference>
<dbReference type="GO" id="GO:0020037">
    <property type="term" value="F:heme binding"/>
    <property type="evidence" value="ECO:0007669"/>
    <property type="project" value="InterPro"/>
</dbReference>
<keyword evidence="1" id="KW-0479">Metal-binding</keyword>
<sequence>MIVDTTTFLLGFGAIFSGLAFHQAILPHEIDFRLKSLSLGYLASFLSLFYLLIRLSIPSPLLLTSLTFLLVNFTLTLSILTHRLFFHRLHNFPGPFLAKVTKWYSVYLSVKNYQHYKEVEKLHQRYGDFVRTGPREISIRKVEALLEIYGAKSGCWKATNYGMNSDDPKGSLHLSRGKTLHTHRRKAWDRAFSISALSSYSSSVSSLTSLLISQLRSQNGAAVDATAWSNYFSFDIMGIIGFGKSWGMLETGEYHDAIKKLHESMFILAVLWQTPWVIRGLDMIPGAARAMKGFRGWCKEQMEEKQKALKDEKFDGKPRNVMEWLLTDEFTMSLPTEAINDDSRLVIIAGSDTISAALAHAIYLMIKNPGVYMKLQRLLDKEFPGGDADFDYTLLSDVPFLDGIINETLRLKPSVPGGLTRITPKEGITIDGTHIPGDVIVSVPIHSIHRDPRYFSQPLEFIPERWTSESPELVKDKRAFVPFSMGSQVCVAKGLAMMELRMALARIALAFDLEFEDGETGRRIEEEVRDTFTLTMPRMGVRFLPRD</sequence>
<evidence type="ECO:0000256" key="1">
    <source>
        <dbReference type="PIRSR" id="PIRSR602401-1"/>
    </source>
</evidence>
<keyword evidence="1" id="KW-0349">Heme</keyword>
<dbReference type="PANTHER" id="PTHR24305">
    <property type="entry name" value="CYTOCHROME P450"/>
    <property type="match status" value="1"/>
</dbReference>
<dbReference type="GO" id="GO:0005506">
    <property type="term" value="F:iron ion binding"/>
    <property type="evidence" value="ECO:0007669"/>
    <property type="project" value="InterPro"/>
</dbReference>
<dbReference type="OMA" id="AMMELRM"/>
<evidence type="ECO:0000313" key="4">
    <source>
        <dbReference type="Proteomes" id="UP000018144"/>
    </source>
</evidence>
<keyword evidence="2" id="KW-0472">Membrane</keyword>
<keyword evidence="2" id="KW-1133">Transmembrane helix</keyword>
<feature type="transmembrane region" description="Helical" evidence="2">
    <location>
        <begin position="6"/>
        <end position="26"/>
    </location>
</feature>
<dbReference type="Proteomes" id="UP000018144">
    <property type="component" value="Unassembled WGS sequence"/>
</dbReference>
<name>U4L9Y4_PYROM</name>
<dbReference type="SUPFAM" id="SSF48264">
    <property type="entry name" value="Cytochrome P450"/>
    <property type="match status" value="1"/>
</dbReference>
<protein>
    <submittedName>
        <fullName evidence="3">Similar to Cytochrome P450 67 acc. no. O00061</fullName>
    </submittedName>
</protein>
<dbReference type="eggNOG" id="KOG0159">
    <property type="taxonomic scope" value="Eukaryota"/>
</dbReference>
<dbReference type="InterPro" id="IPR002401">
    <property type="entry name" value="Cyt_P450_E_grp-I"/>
</dbReference>
<dbReference type="InterPro" id="IPR050121">
    <property type="entry name" value="Cytochrome_P450_monoxygenase"/>
</dbReference>
<keyword evidence="4" id="KW-1185">Reference proteome</keyword>
<keyword evidence="1" id="KW-0408">Iron</keyword>
<proteinExistence type="predicted"/>
<dbReference type="Gene3D" id="1.10.630.10">
    <property type="entry name" value="Cytochrome P450"/>
    <property type="match status" value="1"/>
</dbReference>
<feature type="binding site" description="axial binding residue" evidence="1">
    <location>
        <position position="490"/>
    </location>
    <ligand>
        <name>heme</name>
        <dbReference type="ChEBI" id="CHEBI:30413"/>
    </ligand>
    <ligandPart>
        <name>Fe</name>
        <dbReference type="ChEBI" id="CHEBI:18248"/>
    </ligandPart>
</feature>
<feature type="transmembrane region" description="Helical" evidence="2">
    <location>
        <begin position="61"/>
        <end position="80"/>
    </location>
</feature>
<dbReference type="PANTHER" id="PTHR24305:SF78">
    <property type="entry name" value="P450, PUTATIVE (EUROFUNG)-RELATED"/>
    <property type="match status" value="1"/>
</dbReference>
<accession>U4L9Y4</accession>